<feature type="domain" description="Phosphatidic acid phosphatase type 2/haloperoxidase" evidence="2">
    <location>
        <begin position="88"/>
        <end position="198"/>
    </location>
</feature>
<feature type="transmembrane region" description="Helical" evidence="1">
    <location>
        <begin position="183"/>
        <end position="204"/>
    </location>
</feature>
<keyword evidence="1" id="KW-0472">Membrane</keyword>
<evidence type="ECO:0000259" key="2">
    <source>
        <dbReference type="SMART" id="SM00014"/>
    </source>
</evidence>
<dbReference type="SMART" id="SM00014">
    <property type="entry name" value="acidPPc"/>
    <property type="match status" value="1"/>
</dbReference>
<dbReference type="InterPro" id="IPR000326">
    <property type="entry name" value="PAP2/HPO"/>
</dbReference>
<evidence type="ECO:0000256" key="1">
    <source>
        <dbReference type="SAM" id="Phobius"/>
    </source>
</evidence>
<organism evidence="3 4">
    <name type="scientific">Micromonospora pattaloongensis</name>
    <dbReference type="NCBI Taxonomy" id="405436"/>
    <lineage>
        <taxon>Bacteria</taxon>
        <taxon>Bacillati</taxon>
        <taxon>Actinomycetota</taxon>
        <taxon>Actinomycetes</taxon>
        <taxon>Micromonosporales</taxon>
        <taxon>Micromonosporaceae</taxon>
        <taxon>Micromonospora</taxon>
    </lineage>
</organism>
<dbReference type="Proteomes" id="UP000242415">
    <property type="component" value="Unassembled WGS sequence"/>
</dbReference>
<dbReference type="SUPFAM" id="SSF48317">
    <property type="entry name" value="Acid phosphatase/Vanadium-dependent haloperoxidase"/>
    <property type="match status" value="1"/>
</dbReference>
<evidence type="ECO:0000313" key="3">
    <source>
        <dbReference type="EMBL" id="SDZ40393.1"/>
    </source>
</evidence>
<dbReference type="PANTHER" id="PTHR14969:SF13">
    <property type="entry name" value="AT30094P"/>
    <property type="match status" value="1"/>
</dbReference>
<dbReference type="PANTHER" id="PTHR14969">
    <property type="entry name" value="SPHINGOSINE-1-PHOSPHATE PHOSPHOHYDROLASE"/>
    <property type="match status" value="1"/>
</dbReference>
<dbReference type="RefSeq" id="WP_091561948.1">
    <property type="nucleotide sequence ID" value="NZ_FNPH01000013.1"/>
</dbReference>
<name>A0A1H3SQN6_9ACTN</name>
<feature type="transmembrane region" description="Helical" evidence="1">
    <location>
        <begin position="156"/>
        <end position="177"/>
    </location>
</feature>
<dbReference type="OrthoDB" id="5289372at2"/>
<keyword evidence="1" id="KW-1133">Transmembrane helix</keyword>
<feature type="transmembrane region" description="Helical" evidence="1">
    <location>
        <begin position="62"/>
        <end position="81"/>
    </location>
</feature>
<gene>
    <name evidence="3" type="ORF">SAMN05444365_11371</name>
</gene>
<proteinExistence type="predicted"/>
<keyword evidence="4" id="KW-1185">Reference proteome</keyword>
<dbReference type="Pfam" id="PF01569">
    <property type="entry name" value="PAP2"/>
    <property type="match status" value="1"/>
</dbReference>
<dbReference type="AlphaFoldDB" id="A0A1H3SQN6"/>
<reference evidence="4" key="1">
    <citation type="submission" date="2016-10" db="EMBL/GenBank/DDBJ databases">
        <authorList>
            <person name="Varghese N."/>
            <person name="Submissions S."/>
        </authorList>
    </citation>
    <scope>NUCLEOTIDE SEQUENCE [LARGE SCALE GENOMIC DNA]</scope>
    <source>
        <strain evidence="4">DSM 45245</strain>
    </source>
</reference>
<dbReference type="EMBL" id="FNPH01000013">
    <property type="protein sequence ID" value="SDZ40393.1"/>
    <property type="molecule type" value="Genomic_DNA"/>
</dbReference>
<sequence>MLARMHRAVPLLALAAFVLLLALVGAGWGPVQRLDGAVSEAARRYGRAHPGLVDVLRIATDVAATGAYLAAGTVLTVVHALRRRPRRAAFCAAVTVTIPVLWGLLHWLMYRPRPTDGFVVVTSNGFPSGHASNAAAAALAAVLLLWPRLRRAGRVAAVLVAAAFALFVAVTRVALLAHWPSDVVGGGLLALAVVPLLGGAVARAPRRPLRGRRKPDASRRRTS</sequence>
<dbReference type="InterPro" id="IPR036938">
    <property type="entry name" value="PAP2/HPO_sf"/>
</dbReference>
<keyword evidence="1" id="KW-0812">Transmembrane</keyword>
<dbReference type="STRING" id="405436.SAMN05444365_11371"/>
<accession>A0A1H3SQN6</accession>
<dbReference type="Gene3D" id="1.20.144.10">
    <property type="entry name" value="Phosphatidic acid phosphatase type 2/haloperoxidase"/>
    <property type="match status" value="1"/>
</dbReference>
<protein>
    <submittedName>
        <fullName evidence="3">Undecaprenyl-diphosphatase</fullName>
    </submittedName>
</protein>
<feature type="transmembrane region" description="Helical" evidence="1">
    <location>
        <begin position="130"/>
        <end position="149"/>
    </location>
</feature>
<evidence type="ECO:0000313" key="4">
    <source>
        <dbReference type="Proteomes" id="UP000242415"/>
    </source>
</evidence>
<feature type="transmembrane region" description="Helical" evidence="1">
    <location>
        <begin position="88"/>
        <end position="110"/>
    </location>
</feature>